<name>M0IQ28_9EURY</name>
<dbReference type="CDD" id="cd11386">
    <property type="entry name" value="MCP_signal"/>
    <property type="match status" value="1"/>
</dbReference>
<evidence type="ECO:0000313" key="7">
    <source>
        <dbReference type="Proteomes" id="UP000011550"/>
    </source>
</evidence>
<dbReference type="Pfam" id="PF00015">
    <property type="entry name" value="MCPsignal"/>
    <property type="match status" value="1"/>
</dbReference>
<dbReference type="PROSITE" id="PS50111">
    <property type="entry name" value="CHEMOTAXIS_TRANSDUC_2"/>
    <property type="match status" value="1"/>
</dbReference>
<feature type="region of interest" description="Disordered" evidence="4">
    <location>
        <begin position="321"/>
        <end position="340"/>
    </location>
</feature>
<feature type="region of interest" description="Disordered" evidence="4">
    <location>
        <begin position="543"/>
        <end position="598"/>
    </location>
</feature>
<evidence type="ECO:0000259" key="5">
    <source>
        <dbReference type="PROSITE" id="PS50111"/>
    </source>
</evidence>
<dbReference type="STRING" id="662479.C440_01255"/>
<dbReference type="Gene3D" id="1.10.287.950">
    <property type="entry name" value="Methyl-accepting chemotaxis protein"/>
    <property type="match status" value="1"/>
</dbReference>
<dbReference type="EMBL" id="AOLN01000001">
    <property type="protein sequence ID" value="ELZ98941.1"/>
    <property type="molecule type" value="Genomic_DNA"/>
</dbReference>
<keyword evidence="1 3" id="KW-0807">Transducer</keyword>
<sequence length="598" mass="63584">MTDPSEQVTADVRRRVDGQALLSQLDIDDAEIEWRKSFVRLSAADERRVSELQPLFDEFADDFAANFYDHLGEHAEATAFFGRSTKTMERLQADQAAYLRQLASGEYDADYFATRARIGKIHDLIDLGPKFYLGAYSVYYEGITEAIASDVKAEFGGSDTDTATDATSGAESGAGDDDGTRADGLLRGLLSGLGDGGDRDSLARGGGDGNQVDAAVDALVERLLPVLKLLSLDQQVAMDTYIHSHSEAARTAAARRRQLAAEVEADVSEPVEELLSTSEQVTNRTTDIEATAEEQAEDMATVAAEVSDMSATVEEIAATAEEVERTSADAADRAAEGEDAADEAIDVMRDVSEAAETASSDVQRLHDQIEEIDEVLDAINDIAEQTNLLALNASIEAARAGEAGEGFAVVANEVKNLAEESQARATEVETTVDNIQEDAQDTIDSLSQTTDRLYDGIDRGEDVMRSLSDISSAVEQATVGVSEVASATDDQAESAEQIADMVDDANARADAVSAKIAEIADATRSQTQQVLAIRDAAMRLGGDDRQESQLDDGGDRPASQSSSGLPGDIDGPPASVLDDTDYDDSPDPNLSNDGGTPQ</sequence>
<dbReference type="CDD" id="cd01068">
    <property type="entry name" value="globin_sensor"/>
    <property type="match status" value="1"/>
</dbReference>
<dbReference type="GO" id="GO:0019825">
    <property type="term" value="F:oxygen binding"/>
    <property type="evidence" value="ECO:0007669"/>
    <property type="project" value="InterPro"/>
</dbReference>
<proteinExistence type="inferred from homology"/>
<evidence type="ECO:0000256" key="2">
    <source>
        <dbReference type="ARBA" id="ARBA00029447"/>
    </source>
</evidence>
<feature type="compositionally biased region" description="Low complexity" evidence="4">
    <location>
        <begin position="159"/>
        <end position="173"/>
    </location>
</feature>
<dbReference type="InterPro" id="IPR012292">
    <property type="entry name" value="Globin/Proto"/>
</dbReference>
<dbReference type="Proteomes" id="UP000011550">
    <property type="component" value="Unassembled WGS sequence"/>
</dbReference>
<evidence type="ECO:0000256" key="1">
    <source>
        <dbReference type="ARBA" id="ARBA00023224"/>
    </source>
</evidence>
<feature type="domain" description="Methyl-accepting transducer" evidence="5">
    <location>
        <begin position="270"/>
        <end position="506"/>
    </location>
</feature>
<dbReference type="Gene3D" id="1.10.490.10">
    <property type="entry name" value="Globins"/>
    <property type="match status" value="1"/>
</dbReference>
<dbReference type="PANTHER" id="PTHR32089">
    <property type="entry name" value="METHYL-ACCEPTING CHEMOTAXIS PROTEIN MCPB"/>
    <property type="match status" value="1"/>
</dbReference>
<gene>
    <name evidence="6" type="ORF">C440_01255</name>
</gene>
<dbReference type="GO" id="GO:0004888">
    <property type="term" value="F:transmembrane signaling receptor activity"/>
    <property type="evidence" value="ECO:0007669"/>
    <property type="project" value="InterPro"/>
</dbReference>
<evidence type="ECO:0000313" key="6">
    <source>
        <dbReference type="EMBL" id="ELZ98941.1"/>
    </source>
</evidence>
<dbReference type="PRINTS" id="PR00260">
    <property type="entry name" value="CHEMTRNSDUCR"/>
</dbReference>
<dbReference type="GO" id="GO:0006935">
    <property type="term" value="P:chemotaxis"/>
    <property type="evidence" value="ECO:0007669"/>
    <property type="project" value="InterPro"/>
</dbReference>
<dbReference type="InterPro" id="IPR039379">
    <property type="entry name" value="Protoglobin_sensor_dom"/>
</dbReference>
<comment type="similarity">
    <text evidence="2">Belongs to the methyl-accepting chemotaxis (MCP) protein family.</text>
</comment>
<dbReference type="Pfam" id="PF11563">
    <property type="entry name" value="Protoglobin"/>
    <property type="match status" value="1"/>
</dbReference>
<accession>M0IQ28</accession>
<dbReference type="OrthoDB" id="8523at2157"/>
<dbReference type="SUPFAM" id="SSF46458">
    <property type="entry name" value="Globin-like"/>
    <property type="match status" value="1"/>
</dbReference>
<feature type="compositionally biased region" description="Basic and acidic residues" evidence="4">
    <location>
        <begin position="322"/>
        <end position="336"/>
    </location>
</feature>
<dbReference type="InterPro" id="IPR044398">
    <property type="entry name" value="Globin-sensor_dom"/>
</dbReference>
<dbReference type="PATRIC" id="fig|662479.7.peg.262"/>
<comment type="caution">
    <text evidence="6">The sequence shown here is derived from an EMBL/GenBank/DDBJ whole genome shotgun (WGS) entry which is preliminary data.</text>
</comment>
<feature type="compositionally biased region" description="Polar residues" evidence="4">
    <location>
        <begin position="588"/>
        <end position="598"/>
    </location>
</feature>
<dbReference type="InterPro" id="IPR004089">
    <property type="entry name" value="MCPsignal_dom"/>
</dbReference>
<dbReference type="GO" id="GO:0016020">
    <property type="term" value="C:membrane"/>
    <property type="evidence" value="ECO:0007669"/>
    <property type="project" value="InterPro"/>
</dbReference>
<evidence type="ECO:0000256" key="3">
    <source>
        <dbReference type="PROSITE-ProRule" id="PRU00284"/>
    </source>
</evidence>
<dbReference type="InterPro" id="IPR009050">
    <property type="entry name" value="Globin-like_sf"/>
</dbReference>
<feature type="region of interest" description="Disordered" evidence="4">
    <location>
        <begin position="159"/>
        <end position="181"/>
    </location>
</feature>
<protein>
    <submittedName>
        <fullName evidence="6">Heme-based aerotactic transducer HemAT</fullName>
    </submittedName>
</protein>
<dbReference type="GO" id="GO:0020037">
    <property type="term" value="F:heme binding"/>
    <property type="evidence" value="ECO:0007669"/>
    <property type="project" value="InterPro"/>
</dbReference>
<organism evidence="6 7">
    <name type="scientific">Haloferax mucosum ATCC BAA-1512</name>
    <dbReference type="NCBI Taxonomy" id="662479"/>
    <lineage>
        <taxon>Archaea</taxon>
        <taxon>Methanobacteriati</taxon>
        <taxon>Methanobacteriota</taxon>
        <taxon>Stenosarchaea group</taxon>
        <taxon>Halobacteria</taxon>
        <taxon>Halobacteriales</taxon>
        <taxon>Haloferacaceae</taxon>
        <taxon>Haloferax</taxon>
    </lineage>
</organism>
<dbReference type="SUPFAM" id="SSF58104">
    <property type="entry name" value="Methyl-accepting chemotaxis protein (MCP) signaling domain"/>
    <property type="match status" value="1"/>
</dbReference>
<dbReference type="SMART" id="SM00283">
    <property type="entry name" value="MA"/>
    <property type="match status" value="1"/>
</dbReference>
<reference evidence="6 7" key="1">
    <citation type="journal article" date="2014" name="PLoS Genet.">
        <title>Phylogenetically driven sequencing of extremely halophilic archaea reveals strategies for static and dynamic osmo-response.</title>
        <authorList>
            <person name="Becker E.A."/>
            <person name="Seitzer P.M."/>
            <person name="Tritt A."/>
            <person name="Larsen D."/>
            <person name="Krusor M."/>
            <person name="Yao A.I."/>
            <person name="Wu D."/>
            <person name="Madern D."/>
            <person name="Eisen J.A."/>
            <person name="Darling A.E."/>
            <person name="Facciotti M.T."/>
        </authorList>
    </citation>
    <scope>NUCLEOTIDE SEQUENCE [LARGE SCALE GENOMIC DNA]</scope>
    <source>
        <strain evidence="6 7">ATCC BAA-1512</strain>
    </source>
</reference>
<dbReference type="AlphaFoldDB" id="M0IQ28"/>
<dbReference type="PANTHER" id="PTHR32089:SF112">
    <property type="entry name" value="LYSOZYME-LIKE PROTEIN-RELATED"/>
    <property type="match status" value="1"/>
</dbReference>
<dbReference type="InterPro" id="IPR004090">
    <property type="entry name" value="Chemotax_Me-accpt_rcpt"/>
</dbReference>
<dbReference type="GO" id="GO:0007165">
    <property type="term" value="P:signal transduction"/>
    <property type="evidence" value="ECO:0007669"/>
    <property type="project" value="UniProtKB-KW"/>
</dbReference>
<evidence type="ECO:0000256" key="4">
    <source>
        <dbReference type="SAM" id="MobiDB-lite"/>
    </source>
</evidence>
<keyword evidence="7" id="KW-1185">Reference proteome</keyword>
<dbReference type="RefSeq" id="WP_008317481.1">
    <property type="nucleotide sequence ID" value="NZ_AOLN01000001.1"/>
</dbReference>